<protein>
    <submittedName>
        <fullName evidence="2">Holin</fullName>
    </submittedName>
</protein>
<keyword evidence="1" id="KW-1133">Transmembrane helix</keyword>
<keyword evidence="1" id="KW-0472">Membrane</keyword>
<reference evidence="2" key="1">
    <citation type="journal article" date="2021" name="Proc. Natl. Acad. Sci. U.S.A.">
        <title>A Catalog of Tens of Thousands of Viruses from Human Metagenomes Reveals Hidden Associations with Chronic Diseases.</title>
        <authorList>
            <person name="Tisza M.J."/>
            <person name="Buck C.B."/>
        </authorList>
    </citation>
    <scope>NUCLEOTIDE SEQUENCE</scope>
    <source>
        <strain evidence="2">Ctfbh2</strain>
    </source>
</reference>
<sequence length="151" mass="17290">MKDVIYNFINEHMMTHIVLIALCIAATIGAMFVDLVSGVLKARQRGEARTSTGYKKTATKARKYFTPFIELCFIDLLCCVVIPFPVFSMLWTGYCIFCEFVSVREKSWEKAELRKAEKTMSVIIENKDDIAKIMAQVLFDNEKVKEENKNG</sequence>
<name>A0A8S5T3P9_9CAUD</name>
<accession>A0A8S5T3P9</accession>
<proteinExistence type="predicted"/>
<dbReference type="EMBL" id="BK032744">
    <property type="protein sequence ID" value="DAF57980.1"/>
    <property type="molecule type" value="Genomic_DNA"/>
</dbReference>
<organism evidence="2">
    <name type="scientific">Siphoviridae sp. ctfbh2</name>
    <dbReference type="NCBI Taxonomy" id="2827909"/>
    <lineage>
        <taxon>Viruses</taxon>
        <taxon>Duplodnaviria</taxon>
        <taxon>Heunggongvirae</taxon>
        <taxon>Uroviricota</taxon>
        <taxon>Caudoviricetes</taxon>
    </lineage>
</organism>
<evidence type="ECO:0000313" key="2">
    <source>
        <dbReference type="EMBL" id="DAF57980.1"/>
    </source>
</evidence>
<feature type="transmembrane region" description="Helical" evidence="1">
    <location>
        <begin position="64"/>
        <end position="91"/>
    </location>
</feature>
<feature type="transmembrane region" description="Helical" evidence="1">
    <location>
        <begin position="17"/>
        <end position="40"/>
    </location>
</feature>
<keyword evidence="1" id="KW-0812">Transmembrane</keyword>
<evidence type="ECO:0000256" key="1">
    <source>
        <dbReference type="SAM" id="Phobius"/>
    </source>
</evidence>